<organism evidence="2 3">
    <name type="scientific">Desulfocucumis palustris</name>
    <dbReference type="NCBI Taxonomy" id="1898651"/>
    <lineage>
        <taxon>Bacteria</taxon>
        <taxon>Bacillati</taxon>
        <taxon>Bacillota</taxon>
        <taxon>Clostridia</taxon>
        <taxon>Eubacteriales</taxon>
        <taxon>Desulfocucumaceae</taxon>
        <taxon>Desulfocucumis</taxon>
    </lineage>
</organism>
<reference evidence="3" key="1">
    <citation type="submission" date="2018-02" db="EMBL/GenBank/DDBJ databases">
        <title>Genome sequence of Desulfocucumis palustris strain NAW-5.</title>
        <authorList>
            <person name="Watanabe M."/>
            <person name="Kojima H."/>
            <person name="Fukui M."/>
        </authorList>
    </citation>
    <scope>NUCLEOTIDE SEQUENCE [LARGE SCALE GENOMIC DNA]</scope>
    <source>
        <strain evidence="3">NAW-5</strain>
    </source>
</reference>
<keyword evidence="3" id="KW-1185">Reference proteome</keyword>
<dbReference type="Gene3D" id="3.40.190.10">
    <property type="entry name" value="Periplasmic binding protein-like II"/>
    <property type="match status" value="2"/>
</dbReference>
<dbReference type="SUPFAM" id="SSF53850">
    <property type="entry name" value="Periplasmic binding protein-like II"/>
    <property type="match status" value="1"/>
</dbReference>
<dbReference type="Proteomes" id="UP000239549">
    <property type="component" value="Unassembled WGS sequence"/>
</dbReference>
<dbReference type="OrthoDB" id="9776669at2"/>
<dbReference type="NCBIfam" id="TIGR02122">
    <property type="entry name" value="TRAP_TAXI"/>
    <property type="match status" value="1"/>
</dbReference>
<dbReference type="PANTHER" id="PTHR42941:SF1">
    <property type="entry name" value="SLL1037 PROTEIN"/>
    <property type="match status" value="1"/>
</dbReference>
<dbReference type="InterPro" id="IPR011852">
    <property type="entry name" value="TRAP_TAXI"/>
</dbReference>
<evidence type="ECO:0000313" key="3">
    <source>
        <dbReference type="Proteomes" id="UP000239549"/>
    </source>
</evidence>
<feature type="signal peptide" evidence="1">
    <location>
        <begin position="1"/>
        <end position="20"/>
    </location>
</feature>
<dbReference type="AlphaFoldDB" id="A0A2L2XM55"/>
<proteinExistence type="predicted"/>
<dbReference type="RefSeq" id="WP_104373170.1">
    <property type="nucleotide sequence ID" value="NZ_BFAV01000157.1"/>
</dbReference>
<evidence type="ECO:0000313" key="2">
    <source>
        <dbReference type="EMBL" id="GBF35031.1"/>
    </source>
</evidence>
<comment type="caution">
    <text evidence="2">The sequence shown here is derived from an EMBL/GenBank/DDBJ whole genome shotgun (WGS) entry which is preliminary data.</text>
</comment>
<dbReference type="PANTHER" id="PTHR42941">
    <property type="entry name" value="SLL1037 PROTEIN"/>
    <property type="match status" value="1"/>
</dbReference>
<dbReference type="PROSITE" id="PS51257">
    <property type="entry name" value="PROKAR_LIPOPROTEIN"/>
    <property type="match status" value="1"/>
</dbReference>
<name>A0A2L2XM55_9FIRM</name>
<protein>
    <submittedName>
        <fullName evidence="2">TRAP transporter solute receptor</fullName>
    </submittedName>
</protein>
<keyword evidence="2" id="KW-0675">Receptor</keyword>
<dbReference type="Pfam" id="PF16868">
    <property type="entry name" value="NMT1_3"/>
    <property type="match status" value="1"/>
</dbReference>
<dbReference type="EMBL" id="BFAV01000157">
    <property type="protein sequence ID" value="GBF35031.1"/>
    <property type="molecule type" value="Genomic_DNA"/>
</dbReference>
<accession>A0A2L2XM55</accession>
<feature type="chain" id="PRO_5038398007" evidence="1">
    <location>
        <begin position="21"/>
        <end position="348"/>
    </location>
</feature>
<sequence length="348" mass="37182">MNKKIMALVLAALLALVSLAGCGSQGNEEKETGAAPTQLQNIKFLSGPTGTTWYSQASAFSGIAAKEGITVDVLSGSAVSNVIQIENGSADMGLTFSSYMPAMVEGKVVAKVGDKEYFKEPVKNVRTLCNTTTAGYALLVSAESPYKTIADLKDKPIKYVTYPVGFTARYVPEKMLEAAGITYDSIQKAGGKVDFVGKYQEACDILAKGQADVIAYTMAVNAQSAALAELESQREFRILAIGDDVINKVTSELPLVVATIPKGMHKSVTEDTKVLADITTWVVKADMPDETVAKILDSMLKNMDSMAQVGNSEFNGFTAKELIRLYGSGSQLPLHPAAEKYFKEKGAI</sequence>
<keyword evidence="1" id="KW-0732">Signal</keyword>
<evidence type="ECO:0000256" key="1">
    <source>
        <dbReference type="SAM" id="SignalP"/>
    </source>
</evidence>
<gene>
    <name evidence="2" type="ORF">DCCM_4152</name>
</gene>